<evidence type="ECO:0000256" key="11">
    <source>
        <dbReference type="SAM" id="SignalP"/>
    </source>
</evidence>
<evidence type="ECO:0000256" key="2">
    <source>
        <dbReference type="ARBA" id="ARBA00022448"/>
    </source>
</evidence>
<accession>A0ABV7APQ5</accession>
<dbReference type="Pfam" id="PF07715">
    <property type="entry name" value="Plug"/>
    <property type="match status" value="1"/>
</dbReference>
<feature type="chain" id="PRO_5045691098" evidence="11">
    <location>
        <begin position="22"/>
        <end position="646"/>
    </location>
</feature>
<gene>
    <name evidence="14" type="ORF">ACFOJE_02260</name>
</gene>
<dbReference type="PROSITE" id="PS52016">
    <property type="entry name" value="TONB_DEPENDENT_REC_3"/>
    <property type="match status" value="1"/>
</dbReference>
<dbReference type="InterPro" id="IPR000531">
    <property type="entry name" value="Beta-barrel_TonB"/>
</dbReference>
<keyword evidence="15" id="KW-1185">Reference proteome</keyword>
<protein>
    <submittedName>
        <fullName evidence="14">TonB-dependent receptor</fullName>
    </submittedName>
</protein>
<keyword evidence="14" id="KW-0675">Receptor</keyword>
<keyword evidence="3 8" id="KW-1134">Transmembrane beta strand</keyword>
<dbReference type="InterPro" id="IPR039426">
    <property type="entry name" value="TonB-dep_rcpt-like"/>
</dbReference>
<dbReference type="SUPFAM" id="SSF56935">
    <property type="entry name" value="Porins"/>
    <property type="match status" value="1"/>
</dbReference>
<evidence type="ECO:0000256" key="8">
    <source>
        <dbReference type="PROSITE-ProRule" id="PRU01360"/>
    </source>
</evidence>
<feature type="region of interest" description="Disordered" evidence="10">
    <location>
        <begin position="193"/>
        <end position="221"/>
    </location>
</feature>
<feature type="domain" description="TonB-dependent receptor-like beta-barrel" evidence="12">
    <location>
        <begin position="218"/>
        <end position="615"/>
    </location>
</feature>
<keyword evidence="7 8" id="KW-0998">Cell outer membrane</keyword>
<evidence type="ECO:0000313" key="15">
    <source>
        <dbReference type="Proteomes" id="UP001595457"/>
    </source>
</evidence>
<dbReference type="PANTHER" id="PTHR30069">
    <property type="entry name" value="TONB-DEPENDENT OUTER MEMBRANE RECEPTOR"/>
    <property type="match status" value="1"/>
</dbReference>
<dbReference type="Pfam" id="PF00593">
    <property type="entry name" value="TonB_dep_Rec_b-barrel"/>
    <property type="match status" value="1"/>
</dbReference>
<dbReference type="InterPro" id="IPR037066">
    <property type="entry name" value="Plug_dom_sf"/>
</dbReference>
<evidence type="ECO:0000259" key="12">
    <source>
        <dbReference type="Pfam" id="PF00593"/>
    </source>
</evidence>
<reference evidence="15" key="1">
    <citation type="journal article" date="2019" name="Int. J. Syst. Evol. Microbiol.">
        <title>The Global Catalogue of Microorganisms (GCM) 10K type strain sequencing project: providing services to taxonomists for standard genome sequencing and annotation.</title>
        <authorList>
            <consortium name="The Broad Institute Genomics Platform"/>
            <consortium name="The Broad Institute Genome Sequencing Center for Infectious Disease"/>
            <person name="Wu L."/>
            <person name="Ma J."/>
        </authorList>
    </citation>
    <scope>NUCLEOTIDE SEQUENCE [LARGE SCALE GENOMIC DNA]</scope>
    <source>
        <strain evidence="15">KCTC 62195</strain>
    </source>
</reference>
<evidence type="ECO:0000256" key="9">
    <source>
        <dbReference type="RuleBase" id="RU003357"/>
    </source>
</evidence>
<comment type="similarity">
    <text evidence="8 9">Belongs to the TonB-dependent receptor family.</text>
</comment>
<dbReference type="InterPro" id="IPR036942">
    <property type="entry name" value="Beta-barrel_TonB_sf"/>
</dbReference>
<evidence type="ECO:0000256" key="5">
    <source>
        <dbReference type="ARBA" id="ARBA00023077"/>
    </source>
</evidence>
<evidence type="ECO:0000259" key="13">
    <source>
        <dbReference type="Pfam" id="PF07715"/>
    </source>
</evidence>
<dbReference type="Proteomes" id="UP001595457">
    <property type="component" value="Unassembled WGS sequence"/>
</dbReference>
<evidence type="ECO:0000256" key="10">
    <source>
        <dbReference type="SAM" id="MobiDB-lite"/>
    </source>
</evidence>
<evidence type="ECO:0000256" key="4">
    <source>
        <dbReference type="ARBA" id="ARBA00022692"/>
    </source>
</evidence>
<dbReference type="InterPro" id="IPR012910">
    <property type="entry name" value="Plug_dom"/>
</dbReference>
<feature type="compositionally biased region" description="Polar residues" evidence="10">
    <location>
        <begin position="211"/>
        <end position="221"/>
    </location>
</feature>
<dbReference type="EMBL" id="JBHRSJ010000001">
    <property type="protein sequence ID" value="MFC2971040.1"/>
    <property type="molecule type" value="Genomic_DNA"/>
</dbReference>
<evidence type="ECO:0000256" key="1">
    <source>
        <dbReference type="ARBA" id="ARBA00004571"/>
    </source>
</evidence>
<organism evidence="14 15">
    <name type="scientific">Azotobacter bryophylli</name>
    <dbReference type="NCBI Taxonomy" id="1986537"/>
    <lineage>
        <taxon>Bacteria</taxon>
        <taxon>Pseudomonadati</taxon>
        <taxon>Pseudomonadota</taxon>
        <taxon>Gammaproteobacteria</taxon>
        <taxon>Pseudomonadales</taxon>
        <taxon>Pseudomonadaceae</taxon>
        <taxon>Azotobacter</taxon>
    </lineage>
</organism>
<comment type="subcellular location">
    <subcellularLocation>
        <location evidence="1 8">Cell outer membrane</location>
        <topology evidence="1 8">Multi-pass membrane protein</topology>
    </subcellularLocation>
</comment>
<dbReference type="RefSeq" id="WP_377812613.1">
    <property type="nucleotide sequence ID" value="NZ_JBHRSJ010000001.1"/>
</dbReference>
<keyword evidence="11" id="KW-0732">Signal</keyword>
<evidence type="ECO:0000256" key="3">
    <source>
        <dbReference type="ARBA" id="ARBA00022452"/>
    </source>
</evidence>
<evidence type="ECO:0000313" key="14">
    <source>
        <dbReference type="EMBL" id="MFC2971040.1"/>
    </source>
</evidence>
<dbReference type="Gene3D" id="2.40.170.20">
    <property type="entry name" value="TonB-dependent receptor, beta-barrel domain"/>
    <property type="match status" value="1"/>
</dbReference>
<feature type="domain" description="TonB-dependent receptor plug" evidence="13">
    <location>
        <begin position="43"/>
        <end position="146"/>
    </location>
</feature>
<feature type="signal peptide" evidence="11">
    <location>
        <begin position="1"/>
        <end position="21"/>
    </location>
</feature>
<proteinExistence type="inferred from homology"/>
<dbReference type="PANTHER" id="PTHR30069:SF40">
    <property type="entry name" value="TONB-DEPENDENT RECEPTOR NMB0964-RELATED"/>
    <property type="match status" value="1"/>
</dbReference>
<keyword evidence="6 8" id="KW-0472">Membrane</keyword>
<keyword evidence="4 8" id="KW-0812">Transmembrane</keyword>
<evidence type="ECO:0000256" key="6">
    <source>
        <dbReference type="ARBA" id="ARBA00023136"/>
    </source>
</evidence>
<comment type="caution">
    <text evidence="14">The sequence shown here is derived from an EMBL/GenBank/DDBJ whole genome shotgun (WGS) entry which is preliminary data.</text>
</comment>
<sequence>MCVRHPLAWAVGLAFVPSAWAAEPLEFESVEVSASAISERPPEEATSPTQVLEGEELVMRREATLGETLEKLPGVRSSSFGAGAGRPIIRGLDGARVKLLSDGVDMLDASSTSPDHAVTSEPLLTQRIEVLKGPSTLLYGGGMGGVVNVIDSKVPTYVPEKGYEGEAEVRGNTVADGWAGAFGITAGKGPLAVRAEGSRRRDDDYEIPGSPSKQQSSFNDTDSFSLGSSVVGERGYLGLAYGEQNNRYGLVGEEVQGGEPVPYIDMKQKRWDLRGELSEPLRGFELAKLRAAHSNYRHNEVEDGAVATRFDNDASDARLELTHAPLLGWHGVLGGQTLHRDFKASGEEAYLPPTVTHSHGLFLTEEYTAGAWRYELGLRHDWQNVQANGAKDTSHQGTSLSAGVVWTFTTDYSLGLSLTRAQRLPSIEELYANGAHAATQTIEHGNPDLKKETSHNAELTLRKFAGRTTFDLTLYRNQVDDFIYAADTGRDTGGGYRDIAYRQHDALLTGAEGQIRFQATDATALTLFGDHVRGRLRSGGGDLPRMPADRLGVRVDHNFSTALAGQLEYYRVRRQDRLADYETKTGGYNMLGANLRYSGTLGPTDYQIYLKGNNLLDEKARNHSSFVKDQVLLPGRNLILGMRLSF</sequence>
<name>A0ABV7APQ5_9GAMM</name>
<dbReference type="Gene3D" id="2.170.130.10">
    <property type="entry name" value="TonB-dependent receptor, plug domain"/>
    <property type="match status" value="1"/>
</dbReference>
<keyword evidence="5 9" id="KW-0798">TonB box</keyword>
<keyword evidence="2 8" id="KW-0813">Transport</keyword>
<evidence type="ECO:0000256" key="7">
    <source>
        <dbReference type="ARBA" id="ARBA00023237"/>
    </source>
</evidence>